<name>A0ACB7SLR7_HYAAI</name>
<gene>
    <name evidence="1" type="ORF">HPB50_007528</name>
</gene>
<sequence>MITHAYVRYEDDCRCAVVKICDVKGFKAEDDFTTTFYSFKWTEKDGEVYFYRARILLVGESEDDLKRKMKQGRVRVPKIPDGSDSEGSVQSAQADIGSGIRIASSAWQRIQSNTKDFMFVKDLLTAVWSPAELLGRSLQGKHCPRFPDRPRKEPLSPLKVSVIRECYKERLTKKGLVPEMMPGALKQMNRFIVEKLSDVDRMAKRSSEAWTAGIDAMAKSLICIAMSLRALADVNNPTVRPAPCRFPSAVRSLAHNRPPS</sequence>
<organism evidence="1 2">
    <name type="scientific">Hyalomma asiaticum</name>
    <name type="common">Tick</name>
    <dbReference type="NCBI Taxonomy" id="266040"/>
    <lineage>
        <taxon>Eukaryota</taxon>
        <taxon>Metazoa</taxon>
        <taxon>Ecdysozoa</taxon>
        <taxon>Arthropoda</taxon>
        <taxon>Chelicerata</taxon>
        <taxon>Arachnida</taxon>
        <taxon>Acari</taxon>
        <taxon>Parasitiformes</taxon>
        <taxon>Ixodida</taxon>
        <taxon>Ixodoidea</taxon>
        <taxon>Ixodidae</taxon>
        <taxon>Hyalomminae</taxon>
        <taxon>Hyalomma</taxon>
    </lineage>
</organism>
<reference evidence="1" key="1">
    <citation type="submission" date="2020-05" db="EMBL/GenBank/DDBJ databases">
        <title>Large-scale comparative analyses of tick genomes elucidate their genetic diversity and vector capacities.</title>
        <authorList>
            <person name="Jia N."/>
            <person name="Wang J."/>
            <person name="Shi W."/>
            <person name="Du L."/>
            <person name="Sun Y."/>
            <person name="Zhan W."/>
            <person name="Jiang J."/>
            <person name="Wang Q."/>
            <person name="Zhang B."/>
            <person name="Ji P."/>
            <person name="Sakyi L.B."/>
            <person name="Cui X."/>
            <person name="Yuan T."/>
            <person name="Jiang B."/>
            <person name="Yang W."/>
            <person name="Lam T.T.-Y."/>
            <person name="Chang Q."/>
            <person name="Ding S."/>
            <person name="Wang X."/>
            <person name="Zhu J."/>
            <person name="Ruan X."/>
            <person name="Zhao L."/>
            <person name="Wei J."/>
            <person name="Que T."/>
            <person name="Du C."/>
            <person name="Cheng J."/>
            <person name="Dai P."/>
            <person name="Han X."/>
            <person name="Huang E."/>
            <person name="Gao Y."/>
            <person name="Liu J."/>
            <person name="Shao H."/>
            <person name="Ye R."/>
            <person name="Li L."/>
            <person name="Wei W."/>
            <person name="Wang X."/>
            <person name="Wang C."/>
            <person name="Yang T."/>
            <person name="Huo Q."/>
            <person name="Li W."/>
            <person name="Guo W."/>
            <person name="Chen H."/>
            <person name="Zhou L."/>
            <person name="Ni X."/>
            <person name="Tian J."/>
            <person name="Zhou Y."/>
            <person name="Sheng Y."/>
            <person name="Liu T."/>
            <person name="Pan Y."/>
            <person name="Xia L."/>
            <person name="Li J."/>
            <person name="Zhao F."/>
            <person name="Cao W."/>
        </authorList>
    </citation>
    <scope>NUCLEOTIDE SEQUENCE</scope>
    <source>
        <strain evidence="1">Hyas-2018</strain>
    </source>
</reference>
<evidence type="ECO:0000313" key="1">
    <source>
        <dbReference type="EMBL" id="KAH6935663.1"/>
    </source>
</evidence>
<accession>A0ACB7SLR7</accession>
<comment type="caution">
    <text evidence="1">The sequence shown here is derived from an EMBL/GenBank/DDBJ whole genome shotgun (WGS) entry which is preliminary data.</text>
</comment>
<dbReference type="Proteomes" id="UP000821845">
    <property type="component" value="Chromosome 3"/>
</dbReference>
<evidence type="ECO:0000313" key="2">
    <source>
        <dbReference type="Proteomes" id="UP000821845"/>
    </source>
</evidence>
<protein>
    <submittedName>
        <fullName evidence="1">Uncharacterized protein</fullName>
    </submittedName>
</protein>
<dbReference type="EMBL" id="CM023483">
    <property type="protein sequence ID" value="KAH6935663.1"/>
    <property type="molecule type" value="Genomic_DNA"/>
</dbReference>
<keyword evidence="2" id="KW-1185">Reference proteome</keyword>
<proteinExistence type="predicted"/>